<accession>A0A7W3NHZ7</accession>
<sequence length="269" mass="30293">MVSAEEWIRIRRGLRFGQRFRGTVTAVPRPGAVGIFVDIGLPVGGFVDVLLLPMAAERWPDQGTEAEFEVWWADQRQQVRLKPVDPQFLRDDFAHWQAHWRPGWPEDVPMDKAWVDAAATYLRGTGVIEETLRSAGWRPGRHVSTDHWRKTLEKTGLVRMHDAAKAFLAEFGGLDVQISGPGITCAKTPFHFDPDTLTGEEDRFADWSHTIGRAIFPLGELDEGRFFLGIDENSEIYLVETWLATFGDAEGALEKLILGIAPERIETAD</sequence>
<dbReference type="Pfam" id="PF14433">
    <property type="entry name" value="SUKH-3"/>
    <property type="match status" value="1"/>
</dbReference>
<dbReference type="AlphaFoldDB" id="A0A7W3NHZ7"/>
<dbReference type="Proteomes" id="UP000577386">
    <property type="component" value="Unassembled WGS sequence"/>
</dbReference>
<dbReference type="EMBL" id="JACJIJ010000001">
    <property type="protein sequence ID" value="MBA9050883.1"/>
    <property type="molecule type" value="Genomic_DNA"/>
</dbReference>
<name>A0A7W3NHZ7_STRMR</name>
<dbReference type="InterPro" id="IPR025850">
    <property type="entry name" value="SUKH-3"/>
</dbReference>
<organism evidence="1 2">
    <name type="scientific">Streptomyces murinus</name>
    <dbReference type="NCBI Taxonomy" id="33900"/>
    <lineage>
        <taxon>Bacteria</taxon>
        <taxon>Bacillati</taxon>
        <taxon>Actinomycetota</taxon>
        <taxon>Actinomycetes</taxon>
        <taxon>Kitasatosporales</taxon>
        <taxon>Streptomycetaceae</taxon>
        <taxon>Streptomyces</taxon>
    </lineage>
</organism>
<evidence type="ECO:0008006" key="3">
    <source>
        <dbReference type="Google" id="ProtNLM"/>
    </source>
</evidence>
<reference evidence="1 2" key="1">
    <citation type="submission" date="2020-08" db="EMBL/GenBank/DDBJ databases">
        <title>Sequencing the genomes of 1000 actinobacteria strains.</title>
        <authorList>
            <person name="Klenk H.-P."/>
        </authorList>
    </citation>
    <scope>NUCLEOTIDE SEQUENCE [LARGE SCALE GENOMIC DNA]</scope>
    <source>
        <strain evidence="1 2">DSM 41827</strain>
    </source>
</reference>
<dbReference type="RefSeq" id="WP_182774327.1">
    <property type="nucleotide sequence ID" value="NZ_BAAAHW010000016.1"/>
</dbReference>
<gene>
    <name evidence="1" type="ORF">HDA42_000058</name>
</gene>
<proteinExistence type="predicted"/>
<keyword evidence="2" id="KW-1185">Reference proteome</keyword>
<protein>
    <recommendedName>
        <fullName evidence="3">SUKH-3 immunity protein of toxin-antitoxin system</fullName>
    </recommendedName>
</protein>
<comment type="caution">
    <text evidence="1">The sequence shown here is derived from an EMBL/GenBank/DDBJ whole genome shotgun (WGS) entry which is preliminary data.</text>
</comment>
<evidence type="ECO:0000313" key="1">
    <source>
        <dbReference type="EMBL" id="MBA9050883.1"/>
    </source>
</evidence>
<evidence type="ECO:0000313" key="2">
    <source>
        <dbReference type="Proteomes" id="UP000577386"/>
    </source>
</evidence>